<name>A0ABS2DJJ8_9BACI</name>
<dbReference type="NCBIfam" id="NF005804">
    <property type="entry name" value="PRK07659.1"/>
    <property type="match status" value="1"/>
</dbReference>
<dbReference type="InterPro" id="IPR014748">
    <property type="entry name" value="Enoyl-CoA_hydra_C"/>
</dbReference>
<dbReference type="Gene3D" id="3.90.226.10">
    <property type="entry name" value="2-enoyl-CoA Hydratase, Chain A, domain 1"/>
    <property type="match status" value="1"/>
</dbReference>
<dbReference type="SUPFAM" id="SSF52096">
    <property type="entry name" value="ClpP/crotonase"/>
    <property type="match status" value="1"/>
</dbReference>
<evidence type="ECO:0000313" key="3">
    <source>
        <dbReference type="Proteomes" id="UP001518925"/>
    </source>
</evidence>
<dbReference type="PANTHER" id="PTHR43459">
    <property type="entry name" value="ENOYL-COA HYDRATASE"/>
    <property type="match status" value="1"/>
</dbReference>
<dbReference type="EMBL" id="JAFELM010000025">
    <property type="protein sequence ID" value="MBM6617668.1"/>
    <property type="molecule type" value="Genomic_DNA"/>
</dbReference>
<accession>A0ABS2DJJ8</accession>
<organism evidence="2 3">
    <name type="scientific">Bacillus suaedaesalsae</name>
    <dbReference type="NCBI Taxonomy" id="2810349"/>
    <lineage>
        <taxon>Bacteria</taxon>
        <taxon>Bacillati</taxon>
        <taxon>Bacillota</taxon>
        <taxon>Bacilli</taxon>
        <taxon>Bacillales</taxon>
        <taxon>Bacillaceae</taxon>
        <taxon>Bacillus</taxon>
    </lineage>
</organism>
<dbReference type="Pfam" id="PF00378">
    <property type="entry name" value="ECH_1"/>
    <property type="match status" value="1"/>
</dbReference>
<reference evidence="2 3" key="1">
    <citation type="submission" date="2021-02" db="EMBL/GenBank/DDBJ databases">
        <title>Bacillus sp. RD4P76, an endophyte from a halophyte.</title>
        <authorList>
            <person name="Sun J.-Q."/>
        </authorList>
    </citation>
    <scope>NUCLEOTIDE SEQUENCE [LARGE SCALE GENOMIC DNA]</scope>
    <source>
        <strain evidence="2 3">RD4P76</strain>
    </source>
</reference>
<keyword evidence="3" id="KW-1185">Reference proteome</keyword>
<sequence length="257" mass="27934">MILSTKVLLEQKDGVIYVTLNRPEAYNSLDVPMLEELLGKLQEASKMEEKILVLKGSGKGFSAGGDIKSMLASFDTPFESIMKIIGGVVSALYEMPKLTISAIHGAAAGLGLSIALACDYVVADSSSKVAMNFIGIGLVPDGAGHFFLQKRLGDVRAKEVIWEGKTLSANEGLKYGLVDVVADNLEEAIANKVSEWKQKPVLAMIATKAIYVQQSLPSLHKTLEIEMKYQGEMRATRDHKEGVTAFIEKRLPNYIGK</sequence>
<dbReference type="Proteomes" id="UP001518925">
    <property type="component" value="Unassembled WGS sequence"/>
</dbReference>
<keyword evidence="2" id="KW-0456">Lyase</keyword>
<evidence type="ECO:0000313" key="2">
    <source>
        <dbReference type="EMBL" id="MBM6617668.1"/>
    </source>
</evidence>
<dbReference type="CDD" id="cd06558">
    <property type="entry name" value="crotonase-like"/>
    <property type="match status" value="1"/>
</dbReference>
<dbReference type="InterPro" id="IPR029045">
    <property type="entry name" value="ClpP/crotonase-like_dom_sf"/>
</dbReference>
<dbReference type="PANTHER" id="PTHR43459:SF1">
    <property type="entry name" value="EG:BACN32G11.4 PROTEIN"/>
    <property type="match status" value="1"/>
</dbReference>
<comment type="caution">
    <text evidence="2">The sequence shown here is derived from an EMBL/GenBank/DDBJ whole genome shotgun (WGS) entry which is preliminary data.</text>
</comment>
<evidence type="ECO:0000256" key="1">
    <source>
        <dbReference type="ARBA" id="ARBA00005254"/>
    </source>
</evidence>
<gene>
    <name evidence="2" type="ORF">JR050_08235</name>
</gene>
<dbReference type="Gene3D" id="1.10.12.10">
    <property type="entry name" value="Lyase 2-enoyl-coa Hydratase, Chain A, domain 2"/>
    <property type="match status" value="1"/>
</dbReference>
<dbReference type="InterPro" id="IPR001753">
    <property type="entry name" value="Enoyl-CoA_hydra/iso"/>
</dbReference>
<dbReference type="GO" id="GO:0004300">
    <property type="term" value="F:enoyl-CoA hydratase activity"/>
    <property type="evidence" value="ECO:0007669"/>
    <property type="project" value="UniProtKB-EC"/>
</dbReference>
<protein>
    <submittedName>
        <fullName evidence="2">Enoyl-CoA hydratase</fullName>
        <ecNumber evidence="2">4.2.1.17</ecNumber>
    </submittedName>
</protein>
<dbReference type="EC" id="4.2.1.17" evidence="2"/>
<comment type="similarity">
    <text evidence="1">Belongs to the enoyl-CoA hydratase/isomerase family.</text>
</comment>
<proteinExistence type="inferred from homology"/>